<reference evidence="6" key="1">
    <citation type="submission" date="2022-08" db="EMBL/GenBank/DDBJ databases">
        <authorList>
            <person name="Dzunkova M."/>
            <person name="La Clair J."/>
            <person name="Tyml T."/>
            <person name="Doud D."/>
            <person name="Schulz F."/>
            <person name="Piquer S."/>
            <person name="Porcel Sanchis D."/>
            <person name="Osborn A."/>
            <person name="Robinson D."/>
            <person name="Louie K.B."/>
            <person name="Bowen B.P."/>
            <person name="Bowers R."/>
            <person name="Lee J."/>
            <person name="Arnau Llombart V."/>
            <person name="Diaz Villanueva W."/>
            <person name="Gosliner T."/>
            <person name="Northen T."/>
            <person name="Cheng J.-F."/>
            <person name="Burkart M.D."/>
            <person name="Woyke T."/>
        </authorList>
    </citation>
    <scope>NUCLEOTIDE SEQUENCE</scope>
    <source>
        <strain evidence="6">Df01</strain>
    </source>
</reference>
<dbReference type="SUPFAM" id="SSF63892">
    <property type="entry name" value="Pyridoxine 5'-phosphate synthase"/>
    <property type="match status" value="1"/>
</dbReference>
<comment type="caution">
    <text evidence="6">The sequence shown here is derived from an EMBL/GenBank/DDBJ whole genome shotgun (WGS) entry which is preliminary data.</text>
</comment>
<evidence type="ECO:0000256" key="2">
    <source>
        <dbReference type="ARBA" id="ARBA00022679"/>
    </source>
</evidence>
<dbReference type="Gene3D" id="3.20.20.70">
    <property type="entry name" value="Aldolase class I"/>
    <property type="match status" value="1"/>
</dbReference>
<dbReference type="EMBL" id="JANQAO010000001">
    <property type="protein sequence ID" value="MDM5146803.1"/>
    <property type="molecule type" value="Genomic_DNA"/>
</dbReference>
<dbReference type="InterPro" id="IPR036130">
    <property type="entry name" value="Pyridoxine-5'_phos_synth"/>
</dbReference>
<feature type="binding site" evidence="4">
    <location>
        <position position="99"/>
    </location>
    <ligand>
        <name>1-deoxy-D-xylulose 5-phosphate</name>
        <dbReference type="ChEBI" id="CHEBI:57792"/>
    </ligand>
</feature>
<dbReference type="EC" id="2.6.99.2" evidence="4 5"/>
<protein>
    <recommendedName>
        <fullName evidence="4 5">Pyridoxine 5'-phosphate synthase</fullName>
        <shortName evidence="4">PNP synthase</shortName>
        <ecNumber evidence="4 5">2.6.99.2</ecNumber>
    </recommendedName>
</protein>
<keyword evidence="2 4" id="KW-0808">Transferase</keyword>
<dbReference type="Pfam" id="PF03740">
    <property type="entry name" value="PdxJ"/>
    <property type="match status" value="1"/>
</dbReference>
<dbReference type="InterPro" id="IPR013785">
    <property type="entry name" value="Aldolase_TIM"/>
</dbReference>
<feature type="binding site" evidence="4">
    <location>
        <begin position="8"/>
        <end position="9"/>
    </location>
    <ligand>
        <name>1-deoxy-D-xylulose 5-phosphate</name>
        <dbReference type="ChEBI" id="CHEBI:57792"/>
    </ligand>
</feature>
<comment type="catalytic activity">
    <reaction evidence="4">
        <text>3-amino-2-oxopropyl phosphate + 1-deoxy-D-xylulose 5-phosphate = pyridoxine 5'-phosphate + phosphate + 2 H2O + H(+)</text>
        <dbReference type="Rhea" id="RHEA:15265"/>
        <dbReference type="ChEBI" id="CHEBI:15377"/>
        <dbReference type="ChEBI" id="CHEBI:15378"/>
        <dbReference type="ChEBI" id="CHEBI:43474"/>
        <dbReference type="ChEBI" id="CHEBI:57279"/>
        <dbReference type="ChEBI" id="CHEBI:57792"/>
        <dbReference type="ChEBI" id="CHEBI:58589"/>
        <dbReference type="EC" id="2.6.99.2"/>
    </reaction>
</comment>
<feature type="binding site" evidence="4">
    <location>
        <position position="17"/>
    </location>
    <ligand>
        <name>3-amino-2-oxopropyl phosphate</name>
        <dbReference type="ChEBI" id="CHEBI:57279"/>
    </ligand>
</feature>
<evidence type="ECO:0000256" key="1">
    <source>
        <dbReference type="ARBA" id="ARBA00022490"/>
    </source>
</evidence>
<comment type="pathway">
    <text evidence="4">Cofactor biosynthesis; pyridoxine 5'-phosphate biosynthesis; pyridoxine 5'-phosphate from D-erythrose 4-phosphate: step 5/5.</text>
</comment>
<dbReference type="InterPro" id="IPR004569">
    <property type="entry name" value="PyrdxlP_synth_PdxJ"/>
</dbReference>
<evidence type="ECO:0000256" key="4">
    <source>
        <dbReference type="HAMAP-Rule" id="MF_00279"/>
    </source>
</evidence>
<name>A0ABT7QJA9_9GAMM</name>
<dbReference type="PANTHER" id="PTHR30456:SF0">
    <property type="entry name" value="PYRIDOXINE 5'-PHOSPHATE SYNTHASE"/>
    <property type="match status" value="1"/>
</dbReference>
<dbReference type="HAMAP" id="MF_00279">
    <property type="entry name" value="PdxJ"/>
    <property type="match status" value="1"/>
</dbReference>
<feature type="binding site" evidence="4">
    <location>
        <position position="184"/>
    </location>
    <ligand>
        <name>3-amino-2-oxopropyl phosphate</name>
        <dbReference type="ChEBI" id="CHEBI:57279"/>
    </ligand>
</feature>
<keyword evidence="1 4" id="KW-0963">Cytoplasm</keyword>
<feature type="binding site" evidence="4">
    <location>
        <position position="6"/>
    </location>
    <ligand>
        <name>3-amino-2-oxopropyl phosphate</name>
        <dbReference type="ChEBI" id="CHEBI:57279"/>
    </ligand>
</feature>
<keyword evidence="7" id="KW-1185">Reference proteome</keyword>
<evidence type="ECO:0000313" key="7">
    <source>
        <dbReference type="Proteomes" id="UP001168167"/>
    </source>
</evidence>
<feature type="active site" description="Proton donor" evidence="4">
    <location>
        <position position="183"/>
    </location>
</feature>
<feature type="active site" description="Proton acceptor" evidence="4">
    <location>
        <position position="69"/>
    </location>
</feature>
<dbReference type="GO" id="GO:0033856">
    <property type="term" value="F:pyridoxine 5'-phosphate synthase activity"/>
    <property type="evidence" value="ECO:0007669"/>
    <property type="project" value="UniProtKB-EC"/>
</dbReference>
<feature type="active site" description="Proton acceptor" evidence="4">
    <location>
        <position position="42"/>
    </location>
</feature>
<keyword evidence="3 4" id="KW-0664">Pyridoxine biosynthesis</keyword>
<feature type="binding site" evidence="4">
    <location>
        <begin position="205"/>
        <end position="206"/>
    </location>
    <ligand>
        <name>3-amino-2-oxopropyl phosphate</name>
        <dbReference type="ChEBI" id="CHEBI:57279"/>
    </ligand>
</feature>
<gene>
    <name evidence="4" type="primary">pdxJ</name>
    <name evidence="6" type="ORF">NQX30_00155</name>
</gene>
<dbReference type="Proteomes" id="UP001168167">
    <property type="component" value="Unassembled WGS sequence"/>
</dbReference>
<accession>A0ABT7QJA9</accession>
<dbReference type="NCBIfam" id="NF003625">
    <property type="entry name" value="PRK05265.1-3"/>
    <property type="match status" value="1"/>
</dbReference>
<organism evidence="6 7">
    <name type="scientific">Candidatus Doriopsillibacter californiensis</name>
    <dbReference type="NCBI Taxonomy" id="2970740"/>
    <lineage>
        <taxon>Bacteria</taxon>
        <taxon>Pseudomonadati</taxon>
        <taxon>Pseudomonadota</taxon>
        <taxon>Gammaproteobacteria</taxon>
        <taxon>Candidatus Tethybacterales</taxon>
        <taxon>Candidatus Persebacteraceae</taxon>
        <taxon>Candidatus Doriopsillibacter</taxon>
    </lineage>
</organism>
<comment type="function">
    <text evidence="4">Catalyzes the complicated ring closure reaction between the two acyclic compounds 1-deoxy-D-xylulose-5-phosphate (DXP) and 3-amino-2-oxopropyl phosphate (1-amino-acetone-3-phosphate or AAP) to form pyridoxine 5'-phosphate (PNP) and inorganic phosphate.</text>
</comment>
<comment type="similarity">
    <text evidence="4">Belongs to the PNP synthase family.</text>
</comment>
<comment type="subunit">
    <text evidence="4">Homooctamer; tetramer of dimers.</text>
</comment>
<evidence type="ECO:0000256" key="5">
    <source>
        <dbReference type="NCBIfam" id="TIGR00559"/>
    </source>
</evidence>
<feature type="binding site" evidence="4">
    <location>
        <position position="44"/>
    </location>
    <ligand>
        <name>1-deoxy-D-xylulose 5-phosphate</name>
        <dbReference type="ChEBI" id="CHEBI:57792"/>
    </ligand>
</feature>
<comment type="subcellular location">
    <subcellularLocation>
        <location evidence="4">Cytoplasm</location>
    </subcellularLocation>
</comment>
<evidence type="ECO:0000256" key="3">
    <source>
        <dbReference type="ARBA" id="ARBA00023096"/>
    </source>
</evidence>
<proteinExistence type="inferred from homology"/>
<dbReference type="NCBIfam" id="TIGR00559">
    <property type="entry name" value="pdxJ"/>
    <property type="match status" value="1"/>
</dbReference>
<sequence length="231" mass="24195">MKLGVNIDHVATIRQARGTLYPDIVEAARLAESGGADFITVHLREDRRHIVDADIPILQQAVRTHLNLEIAATDEMLDIALAVAPKKVCLVPERRQELTTEGGLDVSGQLSRIRNFCAPLQAAKISVSLFVEPSAEQIEAAAVAGAAAVELHTGAYAKSGDSRPLVVAARAAAAAGLAVHAGHGLHVDNIAAVACLPEVVELNIGHALIARALFVGLEAAVREMVTAIAVV</sequence>
<dbReference type="PANTHER" id="PTHR30456">
    <property type="entry name" value="PYRIDOXINE 5'-PHOSPHATE SYNTHASE"/>
    <property type="match status" value="1"/>
</dbReference>
<reference evidence="6" key="2">
    <citation type="journal article" date="2023" name="Microbiome">
        <title>Synthase-selected sorting approach identifies a beta-lactone synthase in a nudibranch symbiotic bacterium.</title>
        <authorList>
            <person name="Dzunkova M."/>
            <person name="La Clair J.J."/>
            <person name="Tyml T."/>
            <person name="Doud D."/>
            <person name="Schulz F."/>
            <person name="Piquer-Esteban S."/>
            <person name="Porcel Sanchis D."/>
            <person name="Osborn A."/>
            <person name="Robinson D."/>
            <person name="Louie K.B."/>
            <person name="Bowen B.P."/>
            <person name="Bowers R.M."/>
            <person name="Lee J."/>
            <person name="Arnau V."/>
            <person name="Diaz-Villanueva W."/>
            <person name="Stepanauskas R."/>
            <person name="Gosliner T."/>
            <person name="Date S.V."/>
            <person name="Northen T.R."/>
            <person name="Cheng J.F."/>
            <person name="Burkart M.D."/>
            <person name="Woyke T."/>
        </authorList>
    </citation>
    <scope>NUCLEOTIDE SEQUENCE</scope>
    <source>
        <strain evidence="6">Df01</strain>
    </source>
</reference>
<feature type="site" description="Transition state stabilizer" evidence="4">
    <location>
        <position position="150"/>
    </location>
</feature>
<feature type="binding site" evidence="4">
    <location>
        <position position="49"/>
    </location>
    <ligand>
        <name>1-deoxy-D-xylulose 5-phosphate</name>
        <dbReference type="ChEBI" id="CHEBI:57792"/>
    </ligand>
</feature>
<evidence type="ECO:0000313" key="6">
    <source>
        <dbReference type="EMBL" id="MDM5146803.1"/>
    </source>
</evidence>
<dbReference type="NCBIfam" id="NF003627">
    <property type="entry name" value="PRK05265.1-5"/>
    <property type="match status" value="1"/>
</dbReference>